<name>A0A3D2X9D0_9FIRM</name>
<evidence type="ECO:0000313" key="4">
    <source>
        <dbReference type="Proteomes" id="UP000262969"/>
    </source>
</evidence>
<accession>A0A3D2X9D0</accession>
<feature type="domain" description="Flagellin N-terminal" evidence="2">
    <location>
        <begin position="3"/>
        <end position="107"/>
    </location>
</feature>
<dbReference type="GO" id="GO:0005198">
    <property type="term" value="F:structural molecule activity"/>
    <property type="evidence" value="ECO:0007669"/>
    <property type="project" value="InterPro"/>
</dbReference>
<dbReference type="Pfam" id="PF00669">
    <property type="entry name" value="Flagellin_N"/>
    <property type="match status" value="1"/>
</dbReference>
<dbReference type="SUPFAM" id="SSF64518">
    <property type="entry name" value="Phase 1 flagellin"/>
    <property type="match status" value="1"/>
</dbReference>
<dbReference type="PRINTS" id="PR00207">
    <property type="entry name" value="FLAGELLIN"/>
</dbReference>
<dbReference type="AlphaFoldDB" id="A0A3D2X9D0"/>
<dbReference type="EMBL" id="DPVV01000374">
    <property type="protein sequence ID" value="HCL02968.1"/>
    <property type="molecule type" value="Genomic_DNA"/>
</dbReference>
<evidence type="ECO:0000313" key="3">
    <source>
        <dbReference type="EMBL" id="HCL02968.1"/>
    </source>
</evidence>
<feature type="non-terminal residue" evidence="3">
    <location>
        <position position="109"/>
    </location>
</feature>
<dbReference type="Gene3D" id="1.20.1330.10">
    <property type="entry name" value="f41 fragment of flagellin, N-terminal domain"/>
    <property type="match status" value="1"/>
</dbReference>
<organism evidence="3 4">
    <name type="scientific">Lachnoclostridium phytofermentans</name>
    <dbReference type="NCBI Taxonomy" id="66219"/>
    <lineage>
        <taxon>Bacteria</taxon>
        <taxon>Bacillati</taxon>
        <taxon>Bacillota</taxon>
        <taxon>Clostridia</taxon>
        <taxon>Lachnospirales</taxon>
        <taxon>Lachnospiraceae</taxon>
    </lineage>
</organism>
<dbReference type="InterPro" id="IPR001029">
    <property type="entry name" value="Flagellin_N"/>
</dbReference>
<keyword evidence="3" id="KW-0969">Cilium</keyword>
<dbReference type="Proteomes" id="UP000262969">
    <property type="component" value="Unassembled WGS sequence"/>
</dbReference>
<comment type="caution">
    <text evidence="3">The sequence shown here is derived from an EMBL/GenBank/DDBJ whole genome shotgun (WGS) entry which is preliminary data.</text>
</comment>
<keyword evidence="3" id="KW-0966">Cell projection</keyword>
<evidence type="ECO:0000259" key="2">
    <source>
        <dbReference type="Pfam" id="PF00669"/>
    </source>
</evidence>
<dbReference type="PANTHER" id="PTHR42792">
    <property type="entry name" value="FLAGELLIN"/>
    <property type="match status" value="1"/>
</dbReference>
<sequence>MRINHNISALRGNNQLKINNNALDKSLERLSSGYRINRAADDAAGLAISRKMKTQIEGLEQSSRNASDGVSVIQTAEGALNEVNAMLQRMRELSVQAANGTNTAEDRLA</sequence>
<keyword evidence="3" id="KW-0282">Flagellum</keyword>
<evidence type="ECO:0000256" key="1">
    <source>
        <dbReference type="ARBA" id="ARBA00020110"/>
    </source>
</evidence>
<protein>
    <recommendedName>
        <fullName evidence="1">Flagellin</fullName>
    </recommendedName>
</protein>
<dbReference type="GO" id="GO:0009288">
    <property type="term" value="C:bacterial-type flagellum"/>
    <property type="evidence" value="ECO:0007669"/>
    <property type="project" value="InterPro"/>
</dbReference>
<dbReference type="PANTHER" id="PTHR42792:SF2">
    <property type="entry name" value="FLAGELLIN"/>
    <property type="match status" value="1"/>
</dbReference>
<gene>
    <name evidence="3" type="ORF">DHW61_11265</name>
</gene>
<dbReference type="InterPro" id="IPR001492">
    <property type="entry name" value="Flagellin"/>
</dbReference>
<reference evidence="3 4" key="1">
    <citation type="journal article" date="2018" name="Nat. Biotechnol.">
        <title>A standardized bacterial taxonomy based on genome phylogeny substantially revises the tree of life.</title>
        <authorList>
            <person name="Parks D.H."/>
            <person name="Chuvochina M."/>
            <person name="Waite D.W."/>
            <person name="Rinke C."/>
            <person name="Skarshewski A."/>
            <person name="Chaumeil P.A."/>
            <person name="Hugenholtz P."/>
        </authorList>
    </citation>
    <scope>NUCLEOTIDE SEQUENCE [LARGE SCALE GENOMIC DNA]</scope>
    <source>
        <strain evidence="3">UBA11728</strain>
    </source>
</reference>
<proteinExistence type="predicted"/>